<protein>
    <submittedName>
        <fullName evidence="1">Uncharacterized protein</fullName>
    </submittedName>
</protein>
<dbReference type="EMBL" id="AKHW03006780">
    <property type="protein sequence ID" value="KYO18649.1"/>
    <property type="molecule type" value="Genomic_DNA"/>
</dbReference>
<keyword evidence="2" id="KW-1185">Reference proteome</keyword>
<reference evidence="1 2" key="1">
    <citation type="journal article" date="2012" name="Genome Biol.">
        <title>Sequencing three crocodilian genomes to illuminate the evolution of archosaurs and amniotes.</title>
        <authorList>
            <person name="St John J.A."/>
            <person name="Braun E.L."/>
            <person name="Isberg S.R."/>
            <person name="Miles L.G."/>
            <person name="Chong A.Y."/>
            <person name="Gongora J."/>
            <person name="Dalzell P."/>
            <person name="Moran C."/>
            <person name="Bed'hom B."/>
            <person name="Abzhanov A."/>
            <person name="Burgess S.C."/>
            <person name="Cooksey A.M."/>
            <person name="Castoe T.A."/>
            <person name="Crawford N.G."/>
            <person name="Densmore L.D."/>
            <person name="Drew J.C."/>
            <person name="Edwards S.V."/>
            <person name="Faircloth B.C."/>
            <person name="Fujita M.K."/>
            <person name="Greenwold M.J."/>
            <person name="Hoffmann F.G."/>
            <person name="Howard J.M."/>
            <person name="Iguchi T."/>
            <person name="Janes D.E."/>
            <person name="Khan S.Y."/>
            <person name="Kohno S."/>
            <person name="de Koning A.J."/>
            <person name="Lance S.L."/>
            <person name="McCarthy F.M."/>
            <person name="McCormack J.E."/>
            <person name="Merchant M.E."/>
            <person name="Peterson D.G."/>
            <person name="Pollock D.D."/>
            <person name="Pourmand N."/>
            <person name="Raney B.J."/>
            <person name="Roessler K.A."/>
            <person name="Sanford J.R."/>
            <person name="Sawyer R.H."/>
            <person name="Schmidt C.J."/>
            <person name="Triplett E.W."/>
            <person name="Tuberville T.D."/>
            <person name="Venegas-Anaya M."/>
            <person name="Howard J.T."/>
            <person name="Jarvis E.D."/>
            <person name="Guillette L.J.Jr."/>
            <person name="Glenn T.C."/>
            <person name="Green R.E."/>
            <person name="Ray D.A."/>
        </authorList>
    </citation>
    <scope>NUCLEOTIDE SEQUENCE [LARGE SCALE GENOMIC DNA]</scope>
    <source>
        <strain evidence="1">KSC_2009_1</strain>
    </source>
</reference>
<evidence type="ECO:0000313" key="1">
    <source>
        <dbReference type="EMBL" id="KYO18649.1"/>
    </source>
</evidence>
<evidence type="ECO:0000313" key="2">
    <source>
        <dbReference type="Proteomes" id="UP000050525"/>
    </source>
</evidence>
<sequence length="77" mass="8830">MGQGAEKSFWQKKQSLIQQHTLPEKKEPDSPLAYRKCIGKGQVNATKLHRIEAKEKKFVLNLQAALYFYTGQKVLLV</sequence>
<gene>
    <name evidence="1" type="ORF">Y1Q_0009111</name>
</gene>
<accession>A0A151M2A9</accession>
<dbReference type="Proteomes" id="UP000050525">
    <property type="component" value="Unassembled WGS sequence"/>
</dbReference>
<organism evidence="1 2">
    <name type="scientific">Alligator mississippiensis</name>
    <name type="common">American alligator</name>
    <dbReference type="NCBI Taxonomy" id="8496"/>
    <lineage>
        <taxon>Eukaryota</taxon>
        <taxon>Metazoa</taxon>
        <taxon>Chordata</taxon>
        <taxon>Craniata</taxon>
        <taxon>Vertebrata</taxon>
        <taxon>Euteleostomi</taxon>
        <taxon>Archelosauria</taxon>
        <taxon>Archosauria</taxon>
        <taxon>Crocodylia</taxon>
        <taxon>Alligatoridae</taxon>
        <taxon>Alligatorinae</taxon>
        <taxon>Alligator</taxon>
    </lineage>
</organism>
<comment type="caution">
    <text evidence="1">The sequence shown here is derived from an EMBL/GenBank/DDBJ whole genome shotgun (WGS) entry which is preliminary data.</text>
</comment>
<dbReference type="AlphaFoldDB" id="A0A151M2A9"/>
<proteinExistence type="predicted"/>
<name>A0A151M2A9_ALLMI</name>